<dbReference type="Pfam" id="PF20765">
    <property type="entry name" value="Phage_tail_terminator_8"/>
    <property type="match status" value="1"/>
</dbReference>
<sequence length="142" mass="16368">MTEKAYELVKQKLQLNLPTIQWVDEVIWPADESRPCFQLKTLSSDQNMISRDLMAVKVAIQLVYYGPNSTASHDELVAVSNQVLNLFQNAFETLEDQTRFETSQIGCEIKEGLLHFKITLETQLSKVLEVYPVMENLNFREV</sequence>
<dbReference type="RefSeq" id="WP_194702147.1">
    <property type="nucleotide sequence ID" value="NZ_JADKNH010000007.1"/>
</dbReference>
<proteinExistence type="predicted"/>
<evidence type="ECO:0000313" key="2">
    <source>
        <dbReference type="Proteomes" id="UP000614200"/>
    </source>
</evidence>
<accession>A0ABR9ZU84</accession>
<name>A0ABR9ZU84_9FIRM</name>
<organism evidence="1 2">
    <name type="scientific">Fusibacter ferrireducens</name>
    <dbReference type="NCBI Taxonomy" id="2785058"/>
    <lineage>
        <taxon>Bacteria</taxon>
        <taxon>Bacillati</taxon>
        <taxon>Bacillota</taxon>
        <taxon>Clostridia</taxon>
        <taxon>Eubacteriales</taxon>
        <taxon>Eubacteriales Family XII. Incertae Sedis</taxon>
        <taxon>Fusibacter</taxon>
    </lineage>
</organism>
<dbReference type="Proteomes" id="UP000614200">
    <property type="component" value="Unassembled WGS sequence"/>
</dbReference>
<dbReference type="EMBL" id="JADKNH010000007">
    <property type="protein sequence ID" value="MBF4693906.1"/>
    <property type="molecule type" value="Genomic_DNA"/>
</dbReference>
<reference evidence="1 2" key="1">
    <citation type="submission" date="2020-11" db="EMBL/GenBank/DDBJ databases">
        <title>Fusibacter basophilias sp. nov.</title>
        <authorList>
            <person name="Qiu D."/>
        </authorList>
    </citation>
    <scope>NUCLEOTIDE SEQUENCE [LARGE SCALE GENOMIC DNA]</scope>
    <source>
        <strain evidence="1 2">Q10-2</strain>
    </source>
</reference>
<dbReference type="InterPro" id="IPR049254">
    <property type="entry name" value="Phage_tail_terminator"/>
</dbReference>
<comment type="caution">
    <text evidence="1">The sequence shown here is derived from an EMBL/GenBank/DDBJ whole genome shotgun (WGS) entry which is preliminary data.</text>
</comment>
<protein>
    <submittedName>
        <fullName evidence="1">Uncharacterized protein</fullName>
    </submittedName>
</protein>
<gene>
    <name evidence="1" type="ORF">ISU02_12365</name>
</gene>
<keyword evidence="2" id="KW-1185">Reference proteome</keyword>
<evidence type="ECO:0000313" key="1">
    <source>
        <dbReference type="EMBL" id="MBF4693906.1"/>
    </source>
</evidence>